<feature type="active site" description="Nucleophile" evidence="2">
    <location>
        <position position="13"/>
    </location>
</feature>
<comment type="similarity">
    <text evidence="1">Belongs to the GST superfamily. NadH family.</text>
</comment>
<keyword evidence="5" id="KW-1185">Reference proteome</keyword>
<evidence type="ECO:0000259" key="3">
    <source>
        <dbReference type="Pfam" id="PF01323"/>
    </source>
</evidence>
<dbReference type="Proteomes" id="UP000554144">
    <property type="component" value="Unassembled WGS sequence"/>
</dbReference>
<dbReference type="OrthoDB" id="8560325at2"/>
<dbReference type="Pfam" id="PF01323">
    <property type="entry name" value="DSBA"/>
    <property type="match status" value="1"/>
</dbReference>
<evidence type="ECO:0000256" key="2">
    <source>
        <dbReference type="PIRSR" id="PIRSR006386-1"/>
    </source>
</evidence>
<dbReference type="GO" id="GO:0006749">
    <property type="term" value="P:glutathione metabolic process"/>
    <property type="evidence" value="ECO:0007669"/>
    <property type="project" value="TreeGrafter"/>
</dbReference>
<dbReference type="GO" id="GO:1901170">
    <property type="term" value="P:naphthalene catabolic process"/>
    <property type="evidence" value="ECO:0007669"/>
    <property type="project" value="InterPro"/>
</dbReference>
<protein>
    <recommendedName>
        <fullName evidence="1">2-hydroxychromene-2-carboxylate isomerase</fullName>
        <ecNumber evidence="1">5.99.1.4</ecNumber>
    </recommendedName>
</protein>
<proteinExistence type="inferred from homology"/>
<accession>A0A853GR95</accession>
<evidence type="ECO:0000313" key="4">
    <source>
        <dbReference type="EMBL" id="NYT85598.1"/>
    </source>
</evidence>
<dbReference type="RefSeq" id="WP_130039175.1">
    <property type="nucleotide sequence ID" value="NZ_JACCEV010000002.1"/>
</dbReference>
<feature type="domain" description="DSBA-like thioredoxin" evidence="3">
    <location>
        <begin position="5"/>
        <end position="194"/>
    </location>
</feature>
<dbReference type="AlphaFoldDB" id="A0A853GR95"/>
<gene>
    <name evidence="4" type="ORF">H0A62_08280</name>
</gene>
<dbReference type="InterPro" id="IPR051924">
    <property type="entry name" value="GST_Kappa/NadH"/>
</dbReference>
<reference evidence="4 5" key="1">
    <citation type="submission" date="2020-07" db="EMBL/GenBank/DDBJ databases">
        <title>Taxonomic revisions and descriptions of new bacterial species based on genomic comparisons in the high-G+C-content subgroup of the family Alcaligenaceae.</title>
        <authorList>
            <person name="Szabo A."/>
            <person name="Felfoldi T."/>
        </authorList>
    </citation>
    <scope>NUCLEOTIDE SEQUENCE [LARGE SCALE GENOMIC DNA]</scope>
    <source>
        <strain evidence="4 5">DSM 25667</strain>
    </source>
</reference>
<name>A0A853GR95_9BURK</name>
<evidence type="ECO:0000256" key="1">
    <source>
        <dbReference type="PIRNR" id="PIRNR006386"/>
    </source>
</evidence>
<dbReference type="InterPro" id="IPR044087">
    <property type="entry name" value="NahD-like"/>
</dbReference>
<dbReference type="EMBL" id="JACCEV010000002">
    <property type="protein sequence ID" value="NYT85598.1"/>
    <property type="molecule type" value="Genomic_DNA"/>
</dbReference>
<dbReference type="InterPro" id="IPR014440">
    <property type="entry name" value="HCCAis_GSTk"/>
</dbReference>
<comment type="catalytic activity">
    <reaction evidence="1">
        <text>2-hydroxychromene-2-carboxylate = (3E)-4-(2-hydroxyphenyl)-2-oxobut-3-enoate</text>
        <dbReference type="Rhea" id="RHEA:27401"/>
        <dbReference type="ChEBI" id="CHEBI:59350"/>
        <dbReference type="ChEBI" id="CHEBI:59353"/>
        <dbReference type="EC" id="5.99.1.4"/>
    </reaction>
</comment>
<dbReference type="Gene3D" id="3.40.30.10">
    <property type="entry name" value="Glutaredoxin"/>
    <property type="match status" value="1"/>
</dbReference>
<keyword evidence="1 4" id="KW-0413">Isomerase</keyword>
<comment type="caution">
    <text evidence="4">The sequence shown here is derived from an EMBL/GenBank/DDBJ whole genome shotgun (WGS) entry which is preliminary data.</text>
</comment>
<sequence length="199" mass="22310">MADHIDFYFEFSSPYGYFASTQIEALAAEFQRQVKWHPILLGPMFQATGSAPLVDIPVKGQYSLHDMSRTAELFNIPFKQPDPFPIATVSAARAVLYLQKKNAGQASELAKRLYHAYFAEGRNIGKTEVTLAVAEEVGLSAAELQDGIAQDDIKAQLKQEVNDAMARGVFGSPFMIVDGESFWGFDRFDHIRRWLQQKS</sequence>
<dbReference type="InterPro" id="IPR001853">
    <property type="entry name" value="DSBA-like_thioredoxin_dom"/>
</dbReference>
<dbReference type="CDD" id="cd03022">
    <property type="entry name" value="DsbA_HCCA_Iso"/>
    <property type="match status" value="1"/>
</dbReference>
<organism evidence="4 5">
    <name type="scientific">Pollutimonas harenae</name>
    <dbReference type="NCBI Taxonomy" id="657015"/>
    <lineage>
        <taxon>Bacteria</taxon>
        <taxon>Pseudomonadati</taxon>
        <taxon>Pseudomonadota</taxon>
        <taxon>Betaproteobacteria</taxon>
        <taxon>Burkholderiales</taxon>
        <taxon>Alcaligenaceae</taxon>
        <taxon>Pollutimonas</taxon>
    </lineage>
</organism>
<dbReference type="SUPFAM" id="SSF52833">
    <property type="entry name" value="Thioredoxin-like"/>
    <property type="match status" value="1"/>
</dbReference>
<dbReference type="GO" id="GO:0004602">
    <property type="term" value="F:glutathione peroxidase activity"/>
    <property type="evidence" value="ECO:0007669"/>
    <property type="project" value="TreeGrafter"/>
</dbReference>
<dbReference type="PANTHER" id="PTHR42943:SF2">
    <property type="entry name" value="GLUTATHIONE S-TRANSFERASE KAPPA 1"/>
    <property type="match status" value="1"/>
</dbReference>
<dbReference type="InterPro" id="IPR036249">
    <property type="entry name" value="Thioredoxin-like_sf"/>
</dbReference>
<dbReference type="GO" id="GO:0018845">
    <property type="term" value="F:2-hydroxychromene-2-carboxylate isomerase activity"/>
    <property type="evidence" value="ECO:0007669"/>
    <property type="project" value="UniProtKB-UniRule"/>
</dbReference>
<dbReference type="GO" id="GO:0004364">
    <property type="term" value="F:glutathione transferase activity"/>
    <property type="evidence" value="ECO:0007669"/>
    <property type="project" value="TreeGrafter"/>
</dbReference>
<evidence type="ECO:0000313" key="5">
    <source>
        <dbReference type="Proteomes" id="UP000554144"/>
    </source>
</evidence>
<dbReference type="PANTHER" id="PTHR42943">
    <property type="entry name" value="GLUTATHIONE S-TRANSFERASE KAPPA"/>
    <property type="match status" value="1"/>
</dbReference>
<dbReference type="PIRSF" id="PIRSF006386">
    <property type="entry name" value="HCCAis_GSTk"/>
    <property type="match status" value="1"/>
</dbReference>
<dbReference type="EC" id="5.99.1.4" evidence="1"/>